<feature type="compositionally biased region" description="Low complexity" evidence="3">
    <location>
        <begin position="123"/>
        <end position="137"/>
    </location>
</feature>
<gene>
    <name evidence="5" type="ORF">TWF506_011308</name>
</gene>
<name>A0AAN8NJJ8_9PEZI</name>
<dbReference type="InterPro" id="IPR009072">
    <property type="entry name" value="Histone-fold"/>
</dbReference>
<keyword evidence="6" id="KW-1185">Reference proteome</keyword>
<dbReference type="InterPro" id="IPR050568">
    <property type="entry name" value="Transcr_DNA_Rep_Reg"/>
</dbReference>
<reference evidence="5 6" key="1">
    <citation type="submission" date="2019-10" db="EMBL/GenBank/DDBJ databases">
        <authorList>
            <person name="Palmer J.M."/>
        </authorList>
    </citation>
    <scope>NUCLEOTIDE SEQUENCE [LARGE SCALE GENOMIC DNA]</scope>
    <source>
        <strain evidence="5 6">TWF506</strain>
    </source>
</reference>
<evidence type="ECO:0000313" key="6">
    <source>
        <dbReference type="Proteomes" id="UP001307849"/>
    </source>
</evidence>
<evidence type="ECO:0000313" key="5">
    <source>
        <dbReference type="EMBL" id="KAK6506397.1"/>
    </source>
</evidence>
<feature type="region of interest" description="Disordered" evidence="3">
    <location>
        <begin position="117"/>
        <end position="199"/>
    </location>
</feature>
<evidence type="ECO:0000256" key="2">
    <source>
        <dbReference type="ARBA" id="ARBA00023242"/>
    </source>
</evidence>
<feature type="compositionally biased region" description="Basic and acidic residues" evidence="3">
    <location>
        <begin position="188"/>
        <end position="199"/>
    </location>
</feature>
<dbReference type="PANTHER" id="PTHR10252">
    <property type="entry name" value="HISTONE-LIKE TRANSCRIPTION FACTOR CCAAT-RELATED"/>
    <property type="match status" value="1"/>
</dbReference>
<dbReference type="GO" id="GO:0008623">
    <property type="term" value="C:CHRAC"/>
    <property type="evidence" value="ECO:0007669"/>
    <property type="project" value="TreeGrafter"/>
</dbReference>
<dbReference type="Gene3D" id="1.10.20.10">
    <property type="entry name" value="Histone, subunit A"/>
    <property type="match status" value="1"/>
</dbReference>
<evidence type="ECO:0000256" key="1">
    <source>
        <dbReference type="ARBA" id="ARBA00004123"/>
    </source>
</evidence>
<evidence type="ECO:0000256" key="3">
    <source>
        <dbReference type="SAM" id="MobiDB-lite"/>
    </source>
</evidence>
<dbReference type="Proteomes" id="UP001307849">
    <property type="component" value="Unassembled WGS sequence"/>
</dbReference>
<dbReference type="GO" id="GO:0046982">
    <property type="term" value="F:protein heterodimerization activity"/>
    <property type="evidence" value="ECO:0007669"/>
    <property type="project" value="InterPro"/>
</dbReference>
<evidence type="ECO:0000259" key="4">
    <source>
        <dbReference type="Pfam" id="PF00808"/>
    </source>
</evidence>
<feature type="domain" description="Transcription factor CBF/NF-Y/archaeal histone" evidence="4">
    <location>
        <begin position="23"/>
        <end position="87"/>
    </location>
</feature>
<comment type="caution">
    <text evidence="5">The sequence shown here is derived from an EMBL/GenBank/DDBJ whole genome shotgun (WGS) entry which is preliminary data.</text>
</comment>
<dbReference type="PANTHER" id="PTHR10252:SF54">
    <property type="entry name" value="CHROMATIN ACCESSIBILITY COMPLEX PROTEIN 1"/>
    <property type="match status" value="1"/>
</dbReference>
<dbReference type="GO" id="GO:0006261">
    <property type="term" value="P:DNA-templated DNA replication"/>
    <property type="evidence" value="ECO:0007669"/>
    <property type="project" value="TreeGrafter"/>
</dbReference>
<dbReference type="InterPro" id="IPR003958">
    <property type="entry name" value="CBFA_NFYB_domain"/>
</dbReference>
<feature type="compositionally biased region" description="Acidic residues" evidence="3">
    <location>
        <begin position="148"/>
        <end position="157"/>
    </location>
</feature>
<comment type="subcellular location">
    <subcellularLocation>
        <location evidence="1">Nucleus</location>
    </subcellularLocation>
</comment>
<dbReference type="AlphaFoldDB" id="A0AAN8NJJ8"/>
<dbReference type="EMBL" id="JAVHJM010000009">
    <property type="protein sequence ID" value="KAK6506397.1"/>
    <property type="molecule type" value="Genomic_DNA"/>
</dbReference>
<organism evidence="5 6">
    <name type="scientific">Arthrobotrys conoides</name>
    <dbReference type="NCBI Taxonomy" id="74498"/>
    <lineage>
        <taxon>Eukaryota</taxon>
        <taxon>Fungi</taxon>
        <taxon>Dikarya</taxon>
        <taxon>Ascomycota</taxon>
        <taxon>Pezizomycotina</taxon>
        <taxon>Orbiliomycetes</taxon>
        <taxon>Orbiliales</taxon>
        <taxon>Orbiliaceae</taxon>
        <taxon>Arthrobotrys</taxon>
    </lineage>
</organism>
<protein>
    <recommendedName>
        <fullName evidence="4">Transcription factor CBF/NF-Y/archaeal histone domain-containing protein</fullName>
    </recommendedName>
</protein>
<dbReference type="Pfam" id="PF00808">
    <property type="entry name" value="CBFD_NFYB_HMF"/>
    <property type="match status" value="1"/>
</dbReference>
<proteinExistence type="predicted"/>
<dbReference type="SUPFAM" id="SSF47113">
    <property type="entry name" value="Histone-fold"/>
    <property type="match status" value="1"/>
</dbReference>
<accession>A0AAN8NJJ8</accession>
<keyword evidence="2" id="KW-0539">Nucleus</keyword>
<sequence>MPYNTNSIPPKRKGSDWDGTSYLPLARVRKIIKLDDDIDACTPAAAFLISIAAEEFIWHIAEQAHKMTKVEKKPRKNIQYKDLANAVARIDNLEFLADVIPRTVPFGKAMMKRMGTTVKKRGAASSSAGAGEGSSKGNMRVKGAVADDSGEDEEDGSDGGSPSSETTRLKDLHLSQPSGSGTKKGKRSSRDHDGDLMMQ</sequence>
<dbReference type="CDD" id="cd23645">
    <property type="entry name" value="HFD_Dpb3-like"/>
    <property type="match status" value="1"/>
</dbReference>